<protein>
    <recommendedName>
        <fullName evidence="1">TTF-type domain-containing protein</fullName>
    </recommendedName>
</protein>
<dbReference type="Pfam" id="PF05699">
    <property type="entry name" value="Dimer_Tnp_hAT"/>
    <property type="match status" value="1"/>
</dbReference>
<dbReference type="Proteomes" id="UP000475862">
    <property type="component" value="Unassembled WGS sequence"/>
</dbReference>
<dbReference type="OrthoDB" id="6623114at2759"/>
<keyword evidence="3" id="KW-1185">Reference proteome</keyword>
<gene>
    <name evidence="2" type="ORF">AGLY_016609</name>
</gene>
<proteinExistence type="predicted"/>
<dbReference type="PANTHER" id="PTHR45749:SF23">
    <property type="entry name" value="ZINC FINGER MYM-TYPE PROTEIN 1-LIKE"/>
    <property type="match status" value="1"/>
</dbReference>
<evidence type="ECO:0000313" key="3">
    <source>
        <dbReference type="Proteomes" id="UP000475862"/>
    </source>
</evidence>
<dbReference type="SMART" id="SM00597">
    <property type="entry name" value="ZnF_TTF"/>
    <property type="match status" value="1"/>
</dbReference>
<dbReference type="InterPro" id="IPR012337">
    <property type="entry name" value="RNaseH-like_sf"/>
</dbReference>
<dbReference type="EMBL" id="VYZN01000468">
    <property type="protein sequence ID" value="KAE9522978.1"/>
    <property type="molecule type" value="Genomic_DNA"/>
</dbReference>
<name>A0A6G0SXU9_APHGL</name>
<dbReference type="InterPro" id="IPR025398">
    <property type="entry name" value="DUF4371"/>
</dbReference>
<comment type="caution">
    <text evidence="2">The sequence shown here is derived from an EMBL/GenBank/DDBJ whole genome shotgun (WGS) entry which is preliminary data.</text>
</comment>
<accession>A0A6G0SXU9</accession>
<organism evidence="2 3">
    <name type="scientific">Aphis glycines</name>
    <name type="common">Soybean aphid</name>
    <dbReference type="NCBI Taxonomy" id="307491"/>
    <lineage>
        <taxon>Eukaryota</taxon>
        <taxon>Metazoa</taxon>
        <taxon>Ecdysozoa</taxon>
        <taxon>Arthropoda</taxon>
        <taxon>Hexapoda</taxon>
        <taxon>Insecta</taxon>
        <taxon>Pterygota</taxon>
        <taxon>Neoptera</taxon>
        <taxon>Paraneoptera</taxon>
        <taxon>Hemiptera</taxon>
        <taxon>Sternorrhyncha</taxon>
        <taxon>Aphidomorpha</taxon>
        <taxon>Aphidoidea</taxon>
        <taxon>Aphididae</taxon>
        <taxon>Aphidini</taxon>
        <taxon>Aphis</taxon>
        <taxon>Aphis</taxon>
    </lineage>
</organism>
<dbReference type="AlphaFoldDB" id="A0A6G0SXU9"/>
<feature type="domain" description="TTF-type" evidence="1">
    <location>
        <begin position="151"/>
        <end position="233"/>
    </location>
</feature>
<dbReference type="GO" id="GO:0046983">
    <property type="term" value="F:protein dimerization activity"/>
    <property type="evidence" value="ECO:0007669"/>
    <property type="project" value="InterPro"/>
</dbReference>
<dbReference type="Pfam" id="PF14291">
    <property type="entry name" value="DUF4371"/>
    <property type="match status" value="1"/>
</dbReference>
<evidence type="ECO:0000259" key="1">
    <source>
        <dbReference type="SMART" id="SM00597"/>
    </source>
</evidence>
<dbReference type="InterPro" id="IPR006580">
    <property type="entry name" value="Znf_TTF"/>
</dbReference>
<reference evidence="2 3" key="1">
    <citation type="submission" date="2019-08" db="EMBL/GenBank/DDBJ databases">
        <title>The genome of the soybean aphid Biotype 1, its phylome, world population structure and adaptation to the North American continent.</title>
        <authorList>
            <person name="Giordano R."/>
            <person name="Donthu R.K."/>
            <person name="Hernandez A.G."/>
            <person name="Wright C.L."/>
            <person name="Zimin A.V."/>
        </authorList>
    </citation>
    <scope>NUCLEOTIDE SEQUENCE [LARGE SCALE GENOMIC DNA]</scope>
    <source>
        <tissue evidence="2">Whole aphids</tissue>
    </source>
</reference>
<dbReference type="InterPro" id="IPR008906">
    <property type="entry name" value="HATC_C_dom"/>
</dbReference>
<sequence>MSFRKHESGASKRRALKIRNEYEAKIPKLSNFFRPIENPTFEQKMKKTVGEIDTNTDKNILTELKINKDASLEPEMNETVGEIDINTDKKILMELEINNDPALWPSMSETVREKCIQLGPAFFQNKNNGFSASLRDYKNQKRYFSCNFFIRTLVNGEKHERLWLMYSESTGNVFCFVCMLFNSNSSMNPFVKNGFSNWKKGDERISGHENSSVHQVCTMKWLHRLNNKTNINKQLTKQLEVEENYWIDILKRVVEAIRFLSTRGLAFRGSHEVIGVTDNGNYLGILELIAKFDPVLKAHIENYGNKGRGSVSYISKTICEELIGIMSLKVFDHIVDEIIKSKYFGIVVDSTPDLAHIDQLSIIIRYCLNGMVHERFLGFVSFHSHTGEALATTVLEFLKRSGIDIANCRAQTYDNAANMSGRYHGLQAQIKDLNDLAFYVPCVAHSLNLVGDCSAKECLEAINFFSILQKLYAFFAASTHRWDVLLRNSKKSSKTLKSLSSTRWSCRNDAIEALAGNYDVIYNTLSDISKDMNENADTRHDANSIKKKLIKLEIAFMTIFWKRVLGRFNATSVYLQRIEIDMVTGNSMLQSLITFVDELRNDFDAIEDEAKILSISVNKEWSNGGKNKRKIIKKYSDGTTGHESLKGRDTFRVNTFFVIIDKLQTELKKRSSAYDNITNLFGFLTRLDVIDDNLLKKSVNNLVKVYSRDLEESLYDELKQFIGMVKVKEDNKLIKNPINMLQMIVEGNLSGVFPHIYVAFRIFLSIPVTNCESERSFSALTIIKNKYRCMMGESRLTSLSILSIECELTMNISFENIIRQFAQEKSRKKFFKHNII</sequence>
<evidence type="ECO:0000313" key="2">
    <source>
        <dbReference type="EMBL" id="KAE9522978.1"/>
    </source>
</evidence>
<dbReference type="PANTHER" id="PTHR45749">
    <property type="match status" value="1"/>
</dbReference>
<dbReference type="SUPFAM" id="SSF53098">
    <property type="entry name" value="Ribonuclease H-like"/>
    <property type="match status" value="1"/>
</dbReference>